<evidence type="ECO:0000313" key="1">
    <source>
        <dbReference type="EMBL" id="KAJ8297655.1"/>
    </source>
</evidence>
<protein>
    <submittedName>
        <fullName evidence="1">Uncharacterized protein</fullName>
    </submittedName>
</protein>
<proteinExistence type="predicted"/>
<organism evidence="1 2">
    <name type="scientific">Tegillarca granosa</name>
    <name type="common">Malaysian cockle</name>
    <name type="synonym">Anadara granosa</name>
    <dbReference type="NCBI Taxonomy" id="220873"/>
    <lineage>
        <taxon>Eukaryota</taxon>
        <taxon>Metazoa</taxon>
        <taxon>Spiralia</taxon>
        <taxon>Lophotrochozoa</taxon>
        <taxon>Mollusca</taxon>
        <taxon>Bivalvia</taxon>
        <taxon>Autobranchia</taxon>
        <taxon>Pteriomorphia</taxon>
        <taxon>Arcoida</taxon>
        <taxon>Arcoidea</taxon>
        <taxon>Arcidae</taxon>
        <taxon>Tegillarca</taxon>
    </lineage>
</organism>
<accession>A0ABQ9E2D6</accession>
<dbReference type="EMBL" id="JARBDR010000923">
    <property type="protein sequence ID" value="KAJ8297655.1"/>
    <property type="molecule type" value="Genomic_DNA"/>
</dbReference>
<gene>
    <name evidence="1" type="ORF">KUTeg_024186</name>
</gene>
<comment type="caution">
    <text evidence="1">The sequence shown here is derived from an EMBL/GenBank/DDBJ whole genome shotgun (WGS) entry which is preliminary data.</text>
</comment>
<keyword evidence="2" id="KW-1185">Reference proteome</keyword>
<dbReference type="Proteomes" id="UP001217089">
    <property type="component" value="Unassembled WGS sequence"/>
</dbReference>
<name>A0ABQ9E2D6_TEGGR</name>
<sequence>MNAKIQMHKACKTNNNYYYCDNAWIGMQEKFTGVLISIKMKSDNIEIINYYKMYCEHEMNRL</sequence>
<evidence type="ECO:0000313" key="2">
    <source>
        <dbReference type="Proteomes" id="UP001217089"/>
    </source>
</evidence>
<reference evidence="1 2" key="1">
    <citation type="submission" date="2022-12" db="EMBL/GenBank/DDBJ databases">
        <title>Chromosome-level genome of Tegillarca granosa.</title>
        <authorList>
            <person name="Kim J."/>
        </authorList>
    </citation>
    <scope>NUCLEOTIDE SEQUENCE [LARGE SCALE GENOMIC DNA]</scope>
    <source>
        <strain evidence="1">Teg-2019</strain>
        <tissue evidence="1">Adductor muscle</tissue>
    </source>
</reference>